<dbReference type="InterPro" id="IPR052017">
    <property type="entry name" value="TSUP"/>
</dbReference>
<dbReference type="RefSeq" id="WP_078928788.1">
    <property type="nucleotide sequence ID" value="NZ_FUXX01000019.1"/>
</dbReference>
<dbReference type="PANTHER" id="PTHR30269:SF0">
    <property type="entry name" value="MEMBRANE TRANSPORTER PROTEIN YFCA-RELATED"/>
    <property type="match status" value="1"/>
</dbReference>
<evidence type="ECO:0000256" key="4">
    <source>
        <dbReference type="ARBA" id="ARBA00022475"/>
    </source>
</evidence>
<proteinExistence type="inferred from homology"/>
<gene>
    <name evidence="9" type="ORF">SAMN02745213_01278</name>
</gene>
<dbReference type="AlphaFoldDB" id="A0A1T4VCH3"/>
<feature type="transmembrane region" description="Helical" evidence="8">
    <location>
        <begin position="186"/>
        <end position="215"/>
    </location>
</feature>
<keyword evidence="6 8" id="KW-1133">Transmembrane helix</keyword>
<feature type="transmembrane region" description="Helical" evidence="8">
    <location>
        <begin position="132"/>
        <end position="150"/>
    </location>
</feature>
<dbReference type="GO" id="GO:0005886">
    <property type="term" value="C:plasma membrane"/>
    <property type="evidence" value="ECO:0007669"/>
    <property type="project" value="UniProtKB-SubCell"/>
</dbReference>
<reference evidence="10" key="1">
    <citation type="submission" date="2017-02" db="EMBL/GenBank/DDBJ databases">
        <authorList>
            <person name="Varghese N."/>
            <person name="Submissions S."/>
        </authorList>
    </citation>
    <scope>NUCLEOTIDE SEQUENCE [LARGE SCALE GENOMIC DNA]</scope>
    <source>
        <strain evidence="10">DSM 3072</strain>
    </source>
</reference>
<evidence type="ECO:0000256" key="3">
    <source>
        <dbReference type="ARBA" id="ARBA00022448"/>
    </source>
</evidence>
<evidence type="ECO:0000313" key="10">
    <source>
        <dbReference type="Proteomes" id="UP000242432"/>
    </source>
</evidence>
<dbReference type="Pfam" id="PF01925">
    <property type="entry name" value="TauE"/>
    <property type="match status" value="1"/>
</dbReference>
<evidence type="ECO:0000313" key="9">
    <source>
        <dbReference type="EMBL" id="SKA62568.1"/>
    </source>
</evidence>
<dbReference type="InterPro" id="IPR002781">
    <property type="entry name" value="TM_pro_TauE-like"/>
</dbReference>
<protein>
    <recommendedName>
        <fullName evidence="8">Probable membrane transporter protein</fullName>
    </recommendedName>
</protein>
<dbReference type="Proteomes" id="UP000242432">
    <property type="component" value="Unassembled WGS sequence"/>
</dbReference>
<keyword evidence="4 8" id="KW-1003">Cell membrane</keyword>
<keyword evidence="10" id="KW-1185">Reference proteome</keyword>
<sequence length="254" mass="27436">MVLDIYFFIIVCPLVFLAGFIDAVGGGGGFISLPAYLLSGLPPHTALGTNKLSSTMGTFLATLRYAKLGYIRYKDAAVAVIFAVSGSYLGAKLALWIPDTQLKITIMIVLPLTAIYLLKYRKVGEPDQTKYSRLYVLSTCALIAFSVGIYDGLYGPGTGTFLLLGFCVFAKYSVQNANGLTKAINLTTNIAALSVFLSHGSVIIYMGFIAGLFNIAGNYVGCSFFVRKGMKGTKLIMLLVIVLFEAKLCWDFIS</sequence>
<organism evidence="9 10">
    <name type="scientific">Succinivibrio dextrinosolvens DSM 3072</name>
    <dbReference type="NCBI Taxonomy" id="1123324"/>
    <lineage>
        <taxon>Bacteria</taxon>
        <taxon>Pseudomonadati</taxon>
        <taxon>Pseudomonadota</taxon>
        <taxon>Gammaproteobacteria</taxon>
        <taxon>Aeromonadales</taxon>
        <taxon>Succinivibrionaceae</taxon>
        <taxon>Succinivibrio</taxon>
    </lineage>
</organism>
<evidence type="ECO:0000256" key="6">
    <source>
        <dbReference type="ARBA" id="ARBA00022989"/>
    </source>
</evidence>
<dbReference type="EMBL" id="FUXX01000019">
    <property type="protein sequence ID" value="SKA62568.1"/>
    <property type="molecule type" value="Genomic_DNA"/>
</dbReference>
<keyword evidence="7 8" id="KW-0472">Membrane</keyword>
<dbReference type="PANTHER" id="PTHR30269">
    <property type="entry name" value="TRANSMEMBRANE PROTEIN YFCA"/>
    <property type="match status" value="1"/>
</dbReference>
<keyword evidence="3" id="KW-0813">Transport</keyword>
<accession>A0A1T4VCH3</accession>
<feature type="transmembrane region" description="Helical" evidence="8">
    <location>
        <begin position="76"/>
        <end position="96"/>
    </location>
</feature>
<feature type="transmembrane region" description="Helical" evidence="8">
    <location>
        <begin position="6"/>
        <end position="31"/>
    </location>
</feature>
<keyword evidence="5 8" id="KW-0812">Transmembrane</keyword>
<feature type="transmembrane region" description="Helical" evidence="8">
    <location>
        <begin position="102"/>
        <end position="120"/>
    </location>
</feature>
<evidence type="ECO:0000256" key="2">
    <source>
        <dbReference type="ARBA" id="ARBA00009142"/>
    </source>
</evidence>
<evidence type="ECO:0000256" key="7">
    <source>
        <dbReference type="ARBA" id="ARBA00023136"/>
    </source>
</evidence>
<name>A0A1T4VCH3_9GAMM</name>
<evidence type="ECO:0000256" key="1">
    <source>
        <dbReference type="ARBA" id="ARBA00004651"/>
    </source>
</evidence>
<evidence type="ECO:0000256" key="8">
    <source>
        <dbReference type="RuleBase" id="RU363041"/>
    </source>
</evidence>
<comment type="similarity">
    <text evidence="2 8">Belongs to the 4-toluene sulfonate uptake permease (TSUP) (TC 2.A.102) family.</text>
</comment>
<comment type="subcellular location">
    <subcellularLocation>
        <location evidence="1 8">Cell membrane</location>
        <topology evidence="1 8">Multi-pass membrane protein</topology>
    </subcellularLocation>
</comment>
<evidence type="ECO:0000256" key="5">
    <source>
        <dbReference type="ARBA" id="ARBA00022692"/>
    </source>
</evidence>
<dbReference type="STRING" id="83771.SAMN02910357_00881"/>